<evidence type="ECO:0000256" key="6">
    <source>
        <dbReference type="ARBA" id="ARBA00022692"/>
    </source>
</evidence>
<evidence type="ECO:0000256" key="2">
    <source>
        <dbReference type="ARBA" id="ARBA00005967"/>
    </source>
</evidence>
<name>A0A1F7TWI2_9BACT</name>
<evidence type="ECO:0000256" key="14">
    <source>
        <dbReference type="ARBA" id="ARBA00023264"/>
    </source>
</evidence>
<protein>
    <recommendedName>
        <fullName evidence="22">Diacylglycerol kinase</fullName>
    </recommendedName>
</protein>
<evidence type="ECO:0000256" key="4">
    <source>
        <dbReference type="ARBA" id="ARBA00022516"/>
    </source>
</evidence>
<accession>A0A1F7TWI2</accession>
<dbReference type="GO" id="GO:0005886">
    <property type="term" value="C:plasma membrane"/>
    <property type="evidence" value="ECO:0007669"/>
    <property type="project" value="UniProtKB-SubCell"/>
</dbReference>
<keyword evidence="10 19" id="KW-1133">Transmembrane helix</keyword>
<evidence type="ECO:0000256" key="13">
    <source>
        <dbReference type="ARBA" id="ARBA00023209"/>
    </source>
</evidence>
<evidence type="ECO:0000256" key="5">
    <source>
        <dbReference type="ARBA" id="ARBA00022679"/>
    </source>
</evidence>
<feature type="binding site" evidence="18">
    <location>
        <position position="70"/>
    </location>
    <ligand>
        <name>a divalent metal cation</name>
        <dbReference type="ChEBI" id="CHEBI:60240"/>
    </ligand>
</feature>
<keyword evidence="13" id="KW-0594">Phospholipid biosynthesis</keyword>
<evidence type="ECO:0000256" key="18">
    <source>
        <dbReference type="PIRSR" id="PIRSR600829-4"/>
    </source>
</evidence>
<gene>
    <name evidence="20" type="ORF">A3C17_02085</name>
</gene>
<evidence type="ECO:0000256" key="19">
    <source>
        <dbReference type="SAM" id="Phobius"/>
    </source>
</evidence>
<sequence>MKRLWTSGRHAWRGMRVAFVSEPNLRIQIAVTVLVLLLASALSVKPWEFILLLLLCAAVITLELFNTVIERMADGLSPRLKPIIRDVKDIMASAVLLVSFVAVIVGVIIFVPYLLRLFGISP</sequence>
<evidence type="ECO:0000256" key="12">
    <source>
        <dbReference type="ARBA" id="ARBA00023136"/>
    </source>
</evidence>
<evidence type="ECO:0000256" key="15">
    <source>
        <dbReference type="PIRSR" id="PIRSR600829-1"/>
    </source>
</evidence>
<keyword evidence="4" id="KW-0444">Lipid biosynthesis</keyword>
<dbReference type="InterPro" id="IPR036945">
    <property type="entry name" value="DAGK_sf"/>
</dbReference>
<keyword evidence="9 17" id="KW-0067">ATP-binding</keyword>
<dbReference type="InterPro" id="IPR033717">
    <property type="entry name" value="UDPK"/>
</dbReference>
<dbReference type="Gene3D" id="1.10.287.3610">
    <property type="match status" value="1"/>
</dbReference>
<dbReference type="EMBL" id="MGDX01000039">
    <property type="protein sequence ID" value="OGL69968.1"/>
    <property type="molecule type" value="Genomic_DNA"/>
</dbReference>
<dbReference type="PANTHER" id="PTHR34299:SF1">
    <property type="entry name" value="DIACYLGLYCEROL KINASE"/>
    <property type="match status" value="1"/>
</dbReference>
<comment type="caution">
    <text evidence="20">The sequence shown here is derived from an EMBL/GenBank/DDBJ whole genome shotgun (WGS) entry which is preliminary data.</text>
</comment>
<keyword evidence="18" id="KW-0479">Metal-binding</keyword>
<comment type="subcellular location">
    <subcellularLocation>
        <location evidence="1">Cell membrane</location>
        <topology evidence="1">Multi-pass membrane protein</topology>
    </subcellularLocation>
</comment>
<dbReference type="GO" id="GO:0016301">
    <property type="term" value="F:kinase activity"/>
    <property type="evidence" value="ECO:0007669"/>
    <property type="project" value="UniProtKB-KW"/>
</dbReference>
<feature type="transmembrane region" description="Helical" evidence="19">
    <location>
        <begin position="49"/>
        <end position="69"/>
    </location>
</feature>
<dbReference type="Proteomes" id="UP000177097">
    <property type="component" value="Unassembled WGS sequence"/>
</dbReference>
<feature type="binding site" evidence="17">
    <location>
        <begin position="88"/>
        <end position="89"/>
    </location>
    <ligand>
        <name>ATP</name>
        <dbReference type="ChEBI" id="CHEBI:30616"/>
    </ligand>
</feature>
<comment type="similarity">
    <text evidence="2">Belongs to the bacterial diacylglycerol kinase family.</text>
</comment>
<keyword evidence="7 17" id="KW-0547">Nucleotide-binding</keyword>
<dbReference type="InterPro" id="IPR000829">
    <property type="entry name" value="DAGK"/>
</dbReference>
<dbReference type="PANTHER" id="PTHR34299">
    <property type="entry name" value="DIACYLGLYCEROL KINASE"/>
    <property type="match status" value="1"/>
</dbReference>
<feature type="binding site" evidence="18">
    <location>
        <position position="22"/>
    </location>
    <ligand>
        <name>a divalent metal cation</name>
        <dbReference type="ChEBI" id="CHEBI:60240"/>
    </ligand>
</feature>
<feature type="active site" description="Proton acceptor" evidence="15">
    <location>
        <position position="63"/>
    </location>
</feature>
<keyword evidence="3" id="KW-1003">Cell membrane</keyword>
<evidence type="ECO:0008006" key="22">
    <source>
        <dbReference type="Google" id="ProtNLM"/>
    </source>
</evidence>
<evidence type="ECO:0000256" key="3">
    <source>
        <dbReference type="ARBA" id="ARBA00022475"/>
    </source>
</evidence>
<keyword evidence="6 19" id="KW-0812">Transmembrane</keyword>
<proteinExistence type="inferred from homology"/>
<organism evidence="20 21">
    <name type="scientific">Candidatus Uhrbacteria bacterium RIFCSPHIGHO2_02_FULL_53_13</name>
    <dbReference type="NCBI Taxonomy" id="1802389"/>
    <lineage>
        <taxon>Bacteria</taxon>
        <taxon>Candidatus Uhriibacteriota</taxon>
    </lineage>
</organism>
<dbReference type="Pfam" id="PF01219">
    <property type="entry name" value="DAGK_prokar"/>
    <property type="match status" value="1"/>
</dbReference>
<evidence type="ECO:0000256" key="16">
    <source>
        <dbReference type="PIRSR" id="PIRSR600829-2"/>
    </source>
</evidence>
<evidence type="ECO:0000256" key="8">
    <source>
        <dbReference type="ARBA" id="ARBA00022777"/>
    </source>
</evidence>
<evidence type="ECO:0000313" key="21">
    <source>
        <dbReference type="Proteomes" id="UP000177097"/>
    </source>
</evidence>
<feature type="binding site" evidence="16">
    <location>
        <position position="3"/>
    </location>
    <ligand>
        <name>substrate</name>
    </ligand>
</feature>
<dbReference type="GO" id="GO:0005524">
    <property type="term" value="F:ATP binding"/>
    <property type="evidence" value="ECO:0007669"/>
    <property type="project" value="UniProtKB-KW"/>
</dbReference>
<comment type="cofactor">
    <cofactor evidence="18">
        <name>Mg(2+)</name>
        <dbReference type="ChEBI" id="CHEBI:18420"/>
    </cofactor>
    <text evidence="18">Mn(2+), Zn(2+), Cd(2+) and Co(2+) support activity to lesser extents.</text>
</comment>
<dbReference type="STRING" id="1802389.A3C17_02085"/>
<keyword evidence="12 19" id="KW-0472">Membrane</keyword>
<evidence type="ECO:0000256" key="1">
    <source>
        <dbReference type="ARBA" id="ARBA00004651"/>
    </source>
</evidence>
<evidence type="ECO:0000256" key="10">
    <source>
        <dbReference type="ARBA" id="ARBA00022989"/>
    </source>
</evidence>
<dbReference type="CDD" id="cd14265">
    <property type="entry name" value="UDPK_IM_like"/>
    <property type="match status" value="1"/>
</dbReference>
<feature type="binding site" evidence="17">
    <location>
        <position position="3"/>
    </location>
    <ligand>
        <name>ATP</name>
        <dbReference type="ChEBI" id="CHEBI:30616"/>
    </ligand>
</feature>
<dbReference type="AlphaFoldDB" id="A0A1F7TWI2"/>
<reference evidence="20 21" key="1">
    <citation type="journal article" date="2016" name="Nat. Commun.">
        <title>Thousands of microbial genomes shed light on interconnected biogeochemical processes in an aquifer system.</title>
        <authorList>
            <person name="Anantharaman K."/>
            <person name="Brown C.T."/>
            <person name="Hug L.A."/>
            <person name="Sharon I."/>
            <person name="Castelle C.J."/>
            <person name="Probst A.J."/>
            <person name="Thomas B.C."/>
            <person name="Singh A."/>
            <person name="Wilkins M.J."/>
            <person name="Karaoz U."/>
            <person name="Brodie E.L."/>
            <person name="Williams K.H."/>
            <person name="Hubbard S.S."/>
            <person name="Banfield J.F."/>
        </authorList>
    </citation>
    <scope>NUCLEOTIDE SEQUENCE [LARGE SCALE GENOMIC DNA]</scope>
</reference>
<evidence type="ECO:0000256" key="9">
    <source>
        <dbReference type="ARBA" id="ARBA00022840"/>
    </source>
</evidence>
<feature type="transmembrane region" description="Helical" evidence="19">
    <location>
        <begin position="90"/>
        <end position="115"/>
    </location>
</feature>
<feature type="binding site" evidence="17">
    <location>
        <position position="22"/>
    </location>
    <ligand>
        <name>ATP</name>
        <dbReference type="ChEBI" id="CHEBI:30616"/>
    </ligand>
</feature>
<dbReference type="GO" id="GO:0046872">
    <property type="term" value="F:metal ion binding"/>
    <property type="evidence" value="ECO:0007669"/>
    <property type="project" value="UniProtKB-KW"/>
</dbReference>
<dbReference type="GO" id="GO:0008654">
    <property type="term" value="P:phospholipid biosynthetic process"/>
    <property type="evidence" value="ECO:0007669"/>
    <property type="project" value="UniProtKB-KW"/>
</dbReference>
<evidence type="ECO:0000256" key="11">
    <source>
        <dbReference type="ARBA" id="ARBA00023098"/>
    </source>
</evidence>
<feature type="binding site" evidence="17">
    <location>
        <position position="70"/>
    </location>
    <ligand>
        <name>ATP</name>
        <dbReference type="ChEBI" id="CHEBI:30616"/>
    </ligand>
</feature>
<evidence type="ECO:0000256" key="7">
    <source>
        <dbReference type="ARBA" id="ARBA00022741"/>
    </source>
</evidence>
<keyword evidence="8" id="KW-0418">Kinase</keyword>
<keyword evidence="18" id="KW-0460">Magnesium</keyword>
<evidence type="ECO:0000313" key="20">
    <source>
        <dbReference type="EMBL" id="OGL69968.1"/>
    </source>
</evidence>
<keyword evidence="5" id="KW-0808">Transferase</keyword>
<feature type="transmembrane region" description="Helical" evidence="19">
    <location>
        <begin position="25"/>
        <end position="43"/>
    </location>
</feature>
<keyword evidence="11" id="KW-0443">Lipid metabolism</keyword>
<evidence type="ECO:0000256" key="17">
    <source>
        <dbReference type="PIRSR" id="PIRSR600829-3"/>
    </source>
</evidence>
<feature type="binding site" evidence="16">
    <location>
        <position position="63"/>
    </location>
    <ligand>
        <name>substrate</name>
    </ligand>
</feature>
<keyword evidence="14" id="KW-1208">Phospholipid metabolism</keyword>